<sequence>MSITRKRTIIEHTYSINNKQLTRVTSKRDLGVIFQSNFKFNEHINCIISGANRTLGLIIRHSKYFNDFDTITTLYTALVRSKLEYAAIIWTPKQDFYIKTIEQVQARFVRVLFLKFNGFYPAYPTAISYTTLLEALPMALKIKVPKLHQRQIHRACLEYFDIPSGRSPVGLDSPLVATLITYNMYSSLDLALSRDDFRNKCREKLFLNTA</sequence>
<accession>A0A8D8ZTP8</accession>
<reference evidence="1" key="1">
    <citation type="submission" date="2021-05" db="EMBL/GenBank/DDBJ databases">
        <authorList>
            <person name="Alioto T."/>
            <person name="Alioto T."/>
            <person name="Gomez Garrido J."/>
        </authorList>
    </citation>
    <scope>NUCLEOTIDE SEQUENCE</scope>
</reference>
<dbReference type="AlphaFoldDB" id="A0A8D8ZTP8"/>
<protein>
    <submittedName>
        <fullName evidence="1">Uncharacterized protein</fullName>
    </submittedName>
</protein>
<dbReference type="PANTHER" id="PTHR33332">
    <property type="entry name" value="REVERSE TRANSCRIPTASE DOMAIN-CONTAINING PROTEIN"/>
    <property type="match status" value="1"/>
</dbReference>
<evidence type="ECO:0000313" key="1">
    <source>
        <dbReference type="EMBL" id="CAG6753129.1"/>
    </source>
</evidence>
<name>A0A8D8ZTP8_9HEMI</name>
<dbReference type="EMBL" id="HBUF01535427">
    <property type="protein sequence ID" value="CAG6753129.1"/>
    <property type="molecule type" value="Transcribed_RNA"/>
</dbReference>
<proteinExistence type="predicted"/>
<organism evidence="1">
    <name type="scientific">Cacopsylla melanoneura</name>
    <dbReference type="NCBI Taxonomy" id="428564"/>
    <lineage>
        <taxon>Eukaryota</taxon>
        <taxon>Metazoa</taxon>
        <taxon>Ecdysozoa</taxon>
        <taxon>Arthropoda</taxon>
        <taxon>Hexapoda</taxon>
        <taxon>Insecta</taxon>
        <taxon>Pterygota</taxon>
        <taxon>Neoptera</taxon>
        <taxon>Paraneoptera</taxon>
        <taxon>Hemiptera</taxon>
        <taxon>Sternorrhyncha</taxon>
        <taxon>Psylloidea</taxon>
        <taxon>Psyllidae</taxon>
        <taxon>Psyllinae</taxon>
        <taxon>Cacopsylla</taxon>
    </lineage>
</organism>
<dbReference type="PRINTS" id="PR01345">
    <property type="entry name" value="CERVTRCPTASE"/>
</dbReference>